<keyword evidence="3" id="KW-1185">Reference proteome</keyword>
<dbReference type="Proteomes" id="UP000434101">
    <property type="component" value="Unassembled WGS sequence"/>
</dbReference>
<sequence>MDDHQRLTELDEAETATLASEARQSEYYDRLESYLADEYDETVPSENSRAFERGDGARAVSFESTAGAGARPAVAVTFHFEGDSNAVAQATAERHGADVDGDVELLFPTEIAPKPEVAVRDILRPEVEEAEVTVDESGEITSYTVET</sequence>
<name>A0A6B0VN20_9EURY</name>
<evidence type="ECO:0000256" key="1">
    <source>
        <dbReference type="SAM" id="MobiDB-lite"/>
    </source>
</evidence>
<evidence type="ECO:0000313" key="3">
    <source>
        <dbReference type="Proteomes" id="UP000434101"/>
    </source>
</evidence>
<proteinExistence type="predicted"/>
<dbReference type="OrthoDB" id="197060at2157"/>
<gene>
    <name evidence="2" type="ORF">GS429_12485</name>
</gene>
<dbReference type="EMBL" id="WUYX01000038">
    <property type="protein sequence ID" value="MXV62868.1"/>
    <property type="molecule type" value="Genomic_DNA"/>
</dbReference>
<protein>
    <submittedName>
        <fullName evidence="2">Uncharacterized protein</fullName>
    </submittedName>
</protein>
<evidence type="ECO:0000313" key="2">
    <source>
        <dbReference type="EMBL" id="MXV62868.1"/>
    </source>
</evidence>
<feature type="region of interest" description="Disordered" evidence="1">
    <location>
        <begin position="1"/>
        <end position="21"/>
    </location>
</feature>
<organism evidence="2 3">
    <name type="scientific">Natronorubrum halalkaliphilum</name>
    <dbReference type="NCBI Taxonomy" id="2691917"/>
    <lineage>
        <taxon>Archaea</taxon>
        <taxon>Methanobacteriati</taxon>
        <taxon>Methanobacteriota</taxon>
        <taxon>Stenosarchaea group</taxon>
        <taxon>Halobacteria</taxon>
        <taxon>Halobacteriales</taxon>
        <taxon>Natrialbaceae</taxon>
        <taxon>Natronorubrum</taxon>
    </lineage>
</organism>
<reference evidence="2 3" key="1">
    <citation type="submission" date="2020-01" db="EMBL/GenBank/DDBJ databases">
        <title>Natronorubrum sp. JWXQ-INN 674 isolated from Inner Mongolia Autonomous Region of China.</title>
        <authorList>
            <person name="Xue Q."/>
        </authorList>
    </citation>
    <scope>NUCLEOTIDE SEQUENCE [LARGE SCALE GENOMIC DNA]</scope>
    <source>
        <strain evidence="2 3">JWXQ-INN-674</strain>
    </source>
</reference>
<comment type="caution">
    <text evidence="2">The sequence shown here is derived from an EMBL/GenBank/DDBJ whole genome shotgun (WGS) entry which is preliminary data.</text>
</comment>
<accession>A0A6B0VN20</accession>
<dbReference type="AlphaFoldDB" id="A0A6B0VN20"/>
<dbReference type="RefSeq" id="WP_160065684.1">
    <property type="nucleotide sequence ID" value="NZ_WUYX01000038.1"/>
</dbReference>